<evidence type="ECO:0000256" key="8">
    <source>
        <dbReference type="PROSITE-ProRule" id="PRU00169"/>
    </source>
</evidence>
<reference evidence="11" key="1">
    <citation type="submission" date="2021-04" db="EMBL/GenBank/DDBJ databases">
        <title>Proteiniclasticum sedimins sp. nov., an obligate anaerobic bacterium isolated from anaerobic sludge.</title>
        <authorList>
            <person name="Liu J."/>
        </authorList>
    </citation>
    <scope>NUCLEOTIDE SEQUENCE</scope>
    <source>
        <strain evidence="11">BAD-10</strain>
    </source>
</reference>
<dbReference type="SUPFAM" id="SSF52172">
    <property type="entry name" value="CheY-like"/>
    <property type="match status" value="1"/>
</dbReference>
<dbReference type="Gene3D" id="3.40.50.2300">
    <property type="match status" value="1"/>
</dbReference>
<dbReference type="Pfam" id="PF01339">
    <property type="entry name" value="CheB_methylest"/>
    <property type="match status" value="1"/>
</dbReference>
<dbReference type="Gene3D" id="3.40.50.180">
    <property type="entry name" value="Methylesterase CheB, C-terminal domain"/>
    <property type="match status" value="1"/>
</dbReference>
<dbReference type="InterPro" id="IPR001789">
    <property type="entry name" value="Sig_transdc_resp-reg_receiver"/>
</dbReference>
<dbReference type="GO" id="GO:0050568">
    <property type="term" value="F:protein-glutamine glutaminase activity"/>
    <property type="evidence" value="ECO:0007669"/>
    <property type="project" value="UniProtKB-UniRule"/>
</dbReference>
<feature type="modified residue" description="4-aspartylphosphate" evidence="6 8">
    <location>
        <position position="55"/>
    </location>
</feature>
<evidence type="ECO:0000256" key="6">
    <source>
        <dbReference type="HAMAP-Rule" id="MF_00099"/>
    </source>
</evidence>
<evidence type="ECO:0000256" key="1">
    <source>
        <dbReference type="ARBA" id="ARBA00022490"/>
    </source>
</evidence>
<keyword evidence="6 8" id="KW-0597">Phosphoprotein</keyword>
<dbReference type="EC" id="3.1.1.61" evidence="6"/>
<evidence type="ECO:0000313" key="12">
    <source>
        <dbReference type="Proteomes" id="UP000675379"/>
    </source>
</evidence>
<dbReference type="GO" id="GO:0000156">
    <property type="term" value="F:phosphorelay response regulator activity"/>
    <property type="evidence" value="ECO:0007669"/>
    <property type="project" value="InterPro"/>
</dbReference>
<evidence type="ECO:0000259" key="10">
    <source>
        <dbReference type="PROSITE" id="PS50122"/>
    </source>
</evidence>
<keyword evidence="1 6" id="KW-0963">Cytoplasm</keyword>
<dbReference type="Pfam" id="PF00072">
    <property type="entry name" value="Response_reg"/>
    <property type="match status" value="1"/>
</dbReference>
<dbReference type="CDD" id="cd16432">
    <property type="entry name" value="CheB_Rec"/>
    <property type="match status" value="1"/>
</dbReference>
<dbReference type="PROSITE" id="PS50110">
    <property type="entry name" value="RESPONSE_REGULATORY"/>
    <property type="match status" value="1"/>
</dbReference>
<dbReference type="InterPro" id="IPR000673">
    <property type="entry name" value="Sig_transdc_resp-reg_Me-estase"/>
</dbReference>
<comment type="function">
    <text evidence="6">Involved in chemotaxis. Part of a chemotaxis signal transduction system that modulates chemotaxis in response to various stimuli. Catalyzes the demethylation of specific methylglutamate residues introduced into the chemoreceptors (methyl-accepting chemotaxis proteins or MCP) by CheR. Also mediates the irreversible deamidation of specific glutamine residues to glutamic acid.</text>
</comment>
<dbReference type="InterPro" id="IPR008248">
    <property type="entry name" value="CheB-like"/>
</dbReference>
<comment type="caution">
    <text evidence="11">The sequence shown here is derived from an EMBL/GenBank/DDBJ whole genome shotgun (WGS) entry which is preliminary data.</text>
</comment>
<dbReference type="AlphaFoldDB" id="A0A941CNJ5"/>
<comment type="function">
    <text evidence="4">May play the central regulatory role in sporulation. It may be an element of the effector pathway responsible for the activation of sporulation genes in response to nutritional stress. Spo0A may act in concert with spo0H (a sigma factor) to control the expression of some genes that are critical to the sporulation process.</text>
</comment>
<accession>A0A941CNJ5</accession>
<evidence type="ECO:0000256" key="3">
    <source>
        <dbReference type="ARBA" id="ARBA00022801"/>
    </source>
</evidence>
<comment type="catalytic activity">
    <reaction evidence="5 6">
        <text>[protein]-L-glutamate 5-O-methyl ester + H2O = L-glutamyl-[protein] + methanol + H(+)</text>
        <dbReference type="Rhea" id="RHEA:23236"/>
        <dbReference type="Rhea" id="RHEA-COMP:10208"/>
        <dbReference type="Rhea" id="RHEA-COMP:10311"/>
        <dbReference type="ChEBI" id="CHEBI:15377"/>
        <dbReference type="ChEBI" id="CHEBI:15378"/>
        <dbReference type="ChEBI" id="CHEBI:17790"/>
        <dbReference type="ChEBI" id="CHEBI:29973"/>
        <dbReference type="ChEBI" id="CHEBI:82795"/>
        <dbReference type="EC" id="3.1.1.61"/>
    </reaction>
</comment>
<dbReference type="PANTHER" id="PTHR42872">
    <property type="entry name" value="PROTEIN-GLUTAMATE METHYLESTERASE/PROTEIN-GLUTAMINE GLUTAMINASE"/>
    <property type="match status" value="1"/>
</dbReference>
<dbReference type="RefSeq" id="WP_211800702.1">
    <property type="nucleotide sequence ID" value="NZ_JAGSCS010000006.1"/>
</dbReference>
<dbReference type="SUPFAM" id="SSF52738">
    <property type="entry name" value="Methylesterase CheB, C-terminal domain"/>
    <property type="match status" value="1"/>
</dbReference>
<dbReference type="EC" id="3.5.1.44" evidence="6"/>
<protein>
    <recommendedName>
        <fullName evidence="6">Protein-glutamate methylesterase/protein-glutamine glutaminase</fullName>
        <ecNumber evidence="6">3.1.1.61</ecNumber>
        <ecNumber evidence="6">3.5.1.44</ecNumber>
    </recommendedName>
</protein>
<feature type="domain" description="Response regulatory" evidence="9">
    <location>
        <begin position="4"/>
        <end position="122"/>
    </location>
</feature>
<name>A0A941CNJ5_9CLOT</name>
<comment type="PTM">
    <text evidence="6">Phosphorylated by CheA. Phosphorylation of the N-terminal regulatory domain activates the methylesterase activity.</text>
</comment>
<feature type="domain" description="CheB-type methylesterase" evidence="10">
    <location>
        <begin position="154"/>
        <end position="338"/>
    </location>
</feature>
<dbReference type="EMBL" id="JAGSCS010000006">
    <property type="protein sequence ID" value="MBR0575986.1"/>
    <property type="molecule type" value="Genomic_DNA"/>
</dbReference>
<comment type="subcellular location">
    <subcellularLocation>
        <location evidence="6">Cytoplasm</location>
    </subcellularLocation>
</comment>
<feature type="active site" evidence="6 7">
    <location>
        <position position="161"/>
    </location>
</feature>
<dbReference type="HAMAP" id="MF_00099">
    <property type="entry name" value="CheB_chemtxs"/>
    <property type="match status" value="1"/>
</dbReference>
<dbReference type="GO" id="GO:0006935">
    <property type="term" value="P:chemotaxis"/>
    <property type="evidence" value="ECO:0007669"/>
    <property type="project" value="UniProtKB-UniRule"/>
</dbReference>
<dbReference type="PANTHER" id="PTHR42872:SF6">
    <property type="entry name" value="PROTEIN-GLUTAMATE METHYLESTERASE_PROTEIN-GLUTAMINE GLUTAMINASE"/>
    <property type="match status" value="1"/>
</dbReference>
<dbReference type="GO" id="GO:0008984">
    <property type="term" value="F:protein-glutamate methylesterase activity"/>
    <property type="evidence" value="ECO:0007669"/>
    <property type="project" value="UniProtKB-UniRule"/>
</dbReference>
<keyword evidence="12" id="KW-1185">Reference proteome</keyword>
<dbReference type="Proteomes" id="UP000675379">
    <property type="component" value="Unassembled WGS sequence"/>
</dbReference>
<comment type="similarity">
    <text evidence="6">Belongs to the CheB family.</text>
</comment>
<sequence length="341" mass="36960">MAIRLLVVDDSAFMRKVVADAALEIPGVELAGIARNGEDALEAIERLKPDLVTLDIEMPKMNGLEALKIIKERYPELPVVMLSAYSKSGSAVTMEALDLGALDFIEKSPDKMNDLRASLEGKVLVAQALKERKEDKVFQPLAKRPEVKKQDDVRALVIGASTGGPKVLFEIVQALPENLFIPVFIVQHMPKGFTASFAERLNSGCKLKVVEAQDQMPVLPGVVYVAPGDFHMTVDGHRIRLDEKPKIHGVRPAADPLFFSAAKVYGPGLMGIILTGMGKDGGQGLLAVKEAGGTTYVQARESCVVYGMPGHALALGAVEEVLTLPEIKEKMKRIVKGKTWN</sequence>
<dbReference type="InterPro" id="IPR035909">
    <property type="entry name" value="CheB_C"/>
</dbReference>
<dbReference type="InterPro" id="IPR011006">
    <property type="entry name" value="CheY-like_superfamily"/>
</dbReference>
<feature type="active site" evidence="6 7">
    <location>
        <position position="188"/>
    </location>
</feature>
<dbReference type="CDD" id="cd17541">
    <property type="entry name" value="REC_CheB-like"/>
    <property type="match status" value="1"/>
</dbReference>
<feature type="active site" evidence="6 7">
    <location>
        <position position="280"/>
    </location>
</feature>
<dbReference type="GO" id="GO:0005737">
    <property type="term" value="C:cytoplasm"/>
    <property type="evidence" value="ECO:0007669"/>
    <property type="project" value="UniProtKB-SubCell"/>
</dbReference>
<dbReference type="SMART" id="SM00448">
    <property type="entry name" value="REC"/>
    <property type="match status" value="1"/>
</dbReference>
<dbReference type="PIRSF" id="PIRSF000876">
    <property type="entry name" value="RR_chemtxs_CheB"/>
    <property type="match status" value="1"/>
</dbReference>
<evidence type="ECO:0000256" key="7">
    <source>
        <dbReference type="PROSITE-ProRule" id="PRU00050"/>
    </source>
</evidence>
<evidence type="ECO:0000313" key="11">
    <source>
        <dbReference type="EMBL" id="MBR0575986.1"/>
    </source>
</evidence>
<dbReference type="NCBIfam" id="NF001965">
    <property type="entry name" value="PRK00742.1"/>
    <property type="match status" value="1"/>
</dbReference>
<comment type="catalytic activity">
    <reaction evidence="6">
        <text>L-glutaminyl-[protein] + H2O = L-glutamyl-[protein] + NH4(+)</text>
        <dbReference type="Rhea" id="RHEA:16441"/>
        <dbReference type="Rhea" id="RHEA-COMP:10207"/>
        <dbReference type="Rhea" id="RHEA-COMP:10208"/>
        <dbReference type="ChEBI" id="CHEBI:15377"/>
        <dbReference type="ChEBI" id="CHEBI:28938"/>
        <dbReference type="ChEBI" id="CHEBI:29973"/>
        <dbReference type="ChEBI" id="CHEBI:30011"/>
        <dbReference type="EC" id="3.5.1.44"/>
    </reaction>
</comment>
<organism evidence="11 12">
    <name type="scientific">Proteiniclasticum sediminis</name>
    <dbReference type="NCBI Taxonomy" id="2804028"/>
    <lineage>
        <taxon>Bacteria</taxon>
        <taxon>Bacillati</taxon>
        <taxon>Bacillota</taxon>
        <taxon>Clostridia</taxon>
        <taxon>Eubacteriales</taxon>
        <taxon>Clostridiaceae</taxon>
        <taxon>Proteiniclasticum</taxon>
    </lineage>
</organism>
<gene>
    <name evidence="6" type="primary">cheB</name>
    <name evidence="11" type="ORF">KCG48_06485</name>
</gene>
<evidence type="ECO:0000256" key="5">
    <source>
        <dbReference type="ARBA" id="ARBA00048267"/>
    </source>
</evidence>
<keyword evidence="2 6" id="KW-0145">Chemotaxis</keyword>
<evidence type="ECO:0000259" key="9">
    <source>
        <dbReference type="PROSITE" id="PS50110"/>
    </source>
</evidence>
<proteinExistence type="inferred from homology"/>
<dbReference type="PROSITE" id="PS50122">
    <property type="entry name" value="CHEB"/>
    <property type="match status" value="1"/>
</dbReference>
<keyword evidence="3 6" id="KW-0378">Hydrolase</keyword>
<comment type="domain">
    <text evidence="6">Contains a C-terminal catalytic domain, and an N-terminal region which modulates catalytic activity.</text>
</comment>
<evidence type="ECO:0000256" key="2">
    <source>
        <dbReference type="ARBA" id="ARBA00022500"/>
    </source>
</evidence>
<evidence type="ECO:0000256" key="4">
    <source>
        <dbReference type="ARBA" id="ARBA00024867"/>
    </source>
</evidence>